<gene>
    <name evidence="1" type="ORF">KMW28_23945</name>
</gene>
<reference evidence="1 2" key="1">
    <citation type="submission" date="2021-05" db="EMBL/GenBank/DDBJ databases">
        <title>Comparative genomic studies on the polysaccharide-degrading batcterial strains of the Flammeovirga genus.</title>
        <authorList>
            <person name="Zewei F."/>
            <person name="Zheng Z."/>
            <person name="Yu L."/>
            <person name="Ruyue G."/>
            <person name="Yanhong M."/>
            <person name="Yuanyuan C."/>
            <person name="Jingyan G."/>
            <person name="Wenjun H."/>
        </authorList>
    </citation>
    <scope>NUCLEOTIDE SEQUENCE [LARGE SCALE GENOMIC DNA]</scope>
    <source>
        <strain evidence="1 2">NBRC:100898</strain>
    </source>
</reference>
<dbReference type="Proteomes" id="UP000678679">
    <property type="component" value="Chromosome 2"/>
</dbReference>
<dbReference type="KEGG" id="fya:KMW28_23945"/>
<evidence type="ECO:0000313" key="2">
    <source>
        <dbReference type="Proteomes" id="UP000678679"/>
    </source>
</evidence>
<name>A0AAX1ND08_9BACT</name>
<keyword evidence="2" id="KW-1185">Reference proteome</keyword>
<accession>A0AAX1ND08</accession>
<dbReference type="AlphaFoldDB" id="A0AAX1ND08"/>
<organism evidence="1 2">
    <name type="scientific">Flammeovirga yaeyamensis</name>
    <dbReference type="NCBI Taxonomy" id="367791"/>
    <lineage>
        <taxon>Bacteria</taxon>
        <taxon>Pseudomonadati</taxon>
        <taxon>Bacteroidota</taxon>
        <taxon>Cytophagia</taxon>
        <taxon>Cytophagales</taxon>
        <taxon>Flammeovirgaceae</taxon>
        <taxon>Flammeovirga</taxon>
    </lineage>
</organism>
<dbReference type="EMBL" id="CP076133">
    <property type="protein sequence ID" value="QWG05475.1"/>
    <property type="molecule type" value="Genomic_DNA"/>
</dbReference>
<sequence>MNKKRVTYQERAERLAKAVDIAVKILNESDRFHNDSKTPMINLCNQIKQMALNPEPQFKKVASIKYLENDFLTYWNESADKEVDKFWTELYKNGIDFERKDTIKTVLKRGKIKDIYEYDNIVDNIVVAEQIGRINKEQTTELSQMIGDFENRNKGKDL</sequence>
<protein>
    <submittedName>
        <fullName evidence="1">Uncharacterized protein</fullName>
    </submittedName>
</protein>
<evidence type="ECO:0000313" key="1">
    <source>
        <dbReference type="EMBL" id="QWG05475.1"/>
    </source>
</evidence>
<proteinExistence type="predicted"/>
<dbReference type="RefSeq" id="WP_169661874.1">
    <property type="nucleotide sequence ID" value="NZ_CP076133.1"/>
</dbReference>